<dbReference type="CDD" id="cd20226">
    <property type="entry name" value="PFM_Cry51Aa-like"/>
    <property type="match status" value="1"/>
</dbReference>
<dbReference type="AlphaFoldDB" id="A0A3E0WIE8"/>
<dbReference type="EMBL" id="NFZX01000085">
    <property type="protein sequence ID" value="RFA31993.1"/>
    <property type="molecule type" value="Genomic_DNA"/>
</dbReference>
<dbReference type="Gene3D" id="2.170.15.10">
    <property type="entry name" value="Proaerolysin, chain A, domain 3"/>
    <property type="match status" value="1"/>
</dbReference>
<organism evidence="1 2">
    <name type="scientific">Virgibacillus dokdonensis</name>
    <dbReference type="NCBI Taxonomy" id="302167"/>
    <lineage>
        <taxon>Bacteria</taxon>
        <taxon>Bacillati</taxon>
        <taxon>Bacillota</taxon>
        <taxon>Bacilli</taxon>
        <taxon>Bacillales</taxon>
        <taxon>Bacillaceae</taxon>
        <taxon>Virgibacillus</taxon>
    </lineage>
</organism>
<dbReference type="Pfam" id="PF03318">
    <property type="entry name" value="ETX_MTX2"/>
    <property type="match status" value="1"/>
</dbReference>
<dbReference type="RefSeq" id="WP_116279692.1">
    <property type="nucleotide sequence ID" value="NZ_NFZX01000085.1"/>
</dbReference>
<evidence type="ECO:0000313" key="1">
    <source>
        <dbReference type="EMBL" id="RFA31993.1"/>
    </source>
</evidence>
<name>A0A3E0WIE8_9BACI</name>
<evidence type="ECO:0000313" key="2">
    <source>
        <dbReference type="Proteomes" id="UP000256488"/>
    </source>
</evidence>
<proteinExistence type="predicted"/>
<dbReference type="SUPFAM" id="SSF56973">
    <property type="entry name" value="Aerolisin/ETX pore-forming domain"/>
    <property type="match status" value="1"/>
</dbReference>
<sequence length="272" mass="29797">MPILNLNDALIESAKVYAQENGLTFVSLADNIQFVSTRLILPSDKLTVRTPGTEIVVRKTFTNGTDTPTEPQTVEFERKTVNDISATTINGYDYGIQPDITSNINILFQVPNVDISTSFKYNIATQTVYEATDTVSWLNQVSVVIPPKTKTIIDFIITIGNFNALIPFIASLSGRGVFRSQSNPEQITYVPLTYDGVTGESIGDILAKLYKVNAQRSPTDVNLLDLEGAMRLRGGLGLQSRVEIRNQPLPGNPLPENVQTIPGETAAQAVFF</sequence>
<protein>
    <submittedName>
        <fullName evidence="1">Uncharacterized protein</fullName>
    </submittedName>
</protein>
<accession>A0A3E0WIE8</accession>
<gene>
    <name evidence="1" type="ORF">CAI16_19295</name>
</gene>
<comment type="caution">
    <text evidence="1">The sequence shown here is derived from an EMBL/GenBank/DDBJ whole genome shotgun (WGS) entry which is preliminary data.</text>
</comment>
<dbReference type="Proteomes" id="UP000256488">
    <property type="component" value="Unassembled WGS sequence"/>
</dbReference>
<reference evidence="1 2" key="1">
    <citation type="submission" date="2017-05" db="EMBL/GenBank/DDBJ databases">
        <title>Virgibacillus sp. AK90 isolated from a saltern of Kakinada, India.</title>
        <authorList>
            <person name="Gupta V."/>
            <person name="Sidhu C."/>
            <person name="Korpole S."/>
            <person name="Pinnaka A.K."/>
        </authorList>
    </citation>
    <scope>NUCLEOTIDE SEQUENCE [LARGE SCALE GENOMIC DNA]</scope>
    <source>
        <strain evidence="1 2">AK90</strain>
    </source>
</reference>
<dbReference type="InterPro" id="IPR004991">
    <property type="entry name" value="Aerolysin-like"/>
</dbReference>